<evidence type="ECO:0000256" key="2">
    <source>
        <dbReference type="ARBA" id="ARBA00022989"/>
    </source>
</evidence>
<proteinExistence type="predicted"/>
<evidence type="ECO:0000256" key="3">
    <source>
        <dbReference type="ARBA" id="ARBA00023136"/>
    </source>
</evidence>
<evidence type="ECO:0000256" key="1">
    <source>
        <dbReference type="ARBA" id="ARBA00022692"/>
    </source>
</evidence>
<keyword evidence="7" id="KW-1185">Reference proteome</keyword>
<dbReference type="SUPFAM" id="SSF103473">
    <property type="entry name" value="MFS general substrate transporter"/>
    <property type="match status" value="1"/>
</dbReference>
<dbReference type="InterPro" id="IPR011701">
    <property type="entry name" value="MFS"/>
</dbReference>
<dbReference type="Proteomes" id="UP001597090">
    <property type="component" value="Unassembled WGS sequence"/>
</dbReference>
<feature type="transmembrane region" description="Helical" evidence="5">
    <location>
        <begin position="127"/>
        <end position="148"/>
    </location>
</feature>
<feature type="region of interest" description="Disordered" evidence="4">
    <location>
        <begin position="1"/>
        <end position="23"/>
    </location>
</feature>
<dbReference type="RefSeq" id="WP_386812288.1">
    <property type="nucleotide sequence ID" value="NZ_JBHTIH010000003.1"/>
</dbReference>
<dbReference type="EMBL" id="JBHTIH010000003">
    <property type="protein sequence ID" value="MFD0739286.1"/>
    <property type="molecule type" value="Genomic_DNA"/>
</dbReference>
<evidence type="ECO:0000256" key="5">
    <source>
        <dbReference type="SAM" id="Phobius"/>
    </source>
</evidence>
<feature type="transmembrane region" description="Helical" evidence="5">
    <location>
        <begin position="411"/>
        <end position="431"/>
    </location>
</feature>
<dbReference type="InterPro" id="IPR036259">
    <property type="entry name" value="MFS_trans_sf"/>
</dbReference>
<feature type="transmembrane region" description="Helical" evidence="5">
    <location>
        <begin position="95"/>
        <end position="115"/>
    </location>
</feature>
<feature type="transmembrane region" description="Helical" evidence="5">
    <location>
        <begin position="68"/>
        <end position="88"/>
    </location>
</feature>
<dbReference type="Pfam" id="PF07690">
    <property type="entry name" value="MFS_1"/>
    <property type="match status" value="1"/>
</dbReference>
<organism evidence="6 7">
    <name type="scientific">Lysobacter koreensis</name>
    <dbReference type="NCBI Taxonomy" id="266122"/>
    <lineage>
        <taxon>Bacteria</taxon>
        <taxon>Pseudomonadati</taxon>
        <taxon>Pseudomonadota</taxon>
        <taxon>Gammaproteobacteria</taxon>
        <taxon>Lysobacterales</taxon>
        <taxon>Lysobacteraceae</taxon>
        <taxon>Lysobacter</taxon>
    </lineage>
</organism>
<accession>A0ABW2YN50</accession>
<keyword evidence="3 5" id="KW-0472">Membrane</keyword>
<evidence type="ECO:0000256" key="4">
    <source>
        <dbReference type="SAM" id="MobiDB-lite"/>
    </source>
</evidence>
<evidence type="ECO:0000313" key="7">
    <source>
        <dbReference type="Proteomes" id="UP001597090"/>
    </source>
</evidence>
<feature type="transmembrane region" description="Helical" evidence="5">
    <location>
        <begin position="160"/>
        <end position="179"/>
    </location>
</feature>
<feature type="transmembrane region" description="Helical" evidence="5">
    <location>
        <begin position="185"/>
        <end position="210"/>
    </location>
</feature>
<sequence>MPPPLVERTPMASSHAEPSGSSRIHGGEWRAVALSFTYFFCVLAAYYVMRPVREQLTGALGSTQLPLFYAATFVATLLLTPVFAGLVARYPRRAVVPAVYGFFIACLLAFVPLFTSHGVLSPRALGTLFFVWVSVFNLFVVSVFWSFMADIWDEAQARRLFPVIALGGTAGAIAGPLLTRTLVSVVGVAPLLAVSAVLLALALVCAVLLGRWARVHGGRRHEPNHEGAVGGGMFDGLKQVFANPFMRSMALLMLLGDCIGTINYALVADYSGMAFTDPVSRTRFFANMDLSTNIVQVVVQLTLTRWLLVRHGPAPAIAMWATVTAAALLVVVFAPDPHVPVIGPMPWIALALIASRGFAYGMLGPARESLFTRVPRSLRYKGKNAVDTAVWRFGDLVISLSMNALRVGGVAVAGFAGMAALAAAAAGTLGWRLGTRATAAAAAATDANVATPAAGSRA</sequence>
<dbReference type="PANTHER" id="PTHR43596:SF1">
    <property type="entry name" value="ADP,ATP CARRIER PROTEIN"/>
    <property type="match status" value="1"/>
</dbReference>
<dbReference type="Gene3D" id="1.20.1250.20">
    <property type="entry name" value="MFS general substrate transporter like domains"/>
    <property type="match status" value="1"/>
</dbReference>
<gene>
    <name evidence="6" type="ORF">ACFQZQ_08345</name>
</gene>
<keyword evidence="2 5" id="KW-1133">Transmembrane helix</keyword>
<comment type="caution">
    <text evidence="6">The sequence shown here is derived from an EMBL/GenBank/DDBJ whole genome shotgun (WGS) entry which is preliminary data.</text>
</comment>
<evidence type="ECO:0000313" key="6">
    <source>
        <dbReference type="EMBL" id="MFD0739286.1"/>
    </source>
</evidence>
<feature type="transmembrane region" description="Helical" evidence="5">
    <location>
        <begin position="346"/>
        <end position="363"/>
    </location>
</feature>
<keyword evidence="1 5" id="KW-0812">Transmembrane</keyword>
<name>A0ABW2YN50_9GAMM</name>
<protein>
    <submittedName>
        <fullName evidence="6">NTP/NDP exchange transporter</fullName>
    </submittedName>
</protein>
<feature type="transmembrane region" description="Helical" evidence="5">
    <location>
        <begin position="249"/>
        <end position="270"/>
    </location>
</feature>
<dbReference type="PANTHER" id="PTHR43596">
    <property type="entry name" value="ADP,ATP CARRIER PROTEIN"/>
    <property type="match status" value="1"/>
</dbReference>
<feature type="transmembrane region" description="Helical" evidence="5">
    <location>
        <begin position="31"/>
        <end position="48"/>
    </location>
</feature>
<reference evidence="7" key="1">
    <citation type="journal article" date="2019" name="Int. J. Syst. Evol. Microbiol.">
        <title>The Global Catalogue of Microorganisms (GCM) 10K type strain sequencing project: providing services to taxonomists for standard genome sequencing and annotation.</title>
        <authorList>
            <consortium name="The Broad Institute Genomics Platform"/>
            <consortium name="The Broad Institute Genome Sequencing Center for Infectious Disease"/>
            <person name="Wu L."/>
            <person name="Ma J."/>
        </authorList>
    </citation>
    <scope>NUCLEOTIDE SEQUENCE [LARGE SCALE GENOMIC DNA]</scope>
    <source>
        <strain evidence="7">CCUG 55491</strain>
    </source>
</reference>
<feature type="transmembrane region" description="Helical" evidence="5">
    <location>
        <begin position="316"/>
        <end position="334"/>
    </location>
</feature>